<accession>A0A1M7IH66</accession>
<keyword evidence="4" id="KW-1185">Reference proteome</keyword>
<dbReference type="Proteomes" id="UP000190911">
    <property type="component" value="Chromosome I"/>
</dbReference>
<dbReference type="SUPFAM" id="SSF53756">
    <property type="entry name" value="UDP-Glycosyltransferase/glycogen phosphorylase"/>
    <property type="match status" value="1"/>
</dbReference>
<sequence>MHYPRLTKNDPPADVVLLLEGTYPMVQGGVAGWVEQLIKGLPDWRFAVVFIGSRKENYAEIKYDIPDNLVHLELHYLMDGSDHDVLAGSRRRGCPAAFARSRELHEQLRNEDVHAGDVLGDVVRLVSNGGALNRDNFLHEKLSWNEIVRNYEANCSKTSFLDYFWTIRNMHLPVFTLAEIAGQLPRGRCFHAASTGYAGFLGAMAHHLTGTPLLVSEHGIYTKERHIDLLEADWIHTPKDPLSHGFSADTGYLRDLWIRFFQSLGRMTYSAAESVTTLYEGNQQRQIKDGADPGKTCLIPNGIRLERFRPLREMTAANMRPVVVLLGRVTPIKDIKTFLRAVKHLLYRIPEAEAWVVGPDGEDPGYSRECHDLADQLMLGDRLRFLGYQRIDDILPQARLVVLTSISEAQPLVILESLASGVPVVTTDVGACREMVLGNGSAEQAAGRVVPIANPEATAGAMAELLLSESRWQKARDVGIERVEAQYSEALMLSRYEALYRDGARQDEAATDFAQERTQ</sequence>
<reference evidence="3 4" key="1">
    <citation type="submission" date="2016-11" db="EMBL/GenBank/DDBJ databases">
        <authorList>
            <person name="Jaros S."/>
            <person name="Januszkiewicz K."/>
            <person name="Wedrychowicz H."/>
        </authorList>
    </citation>
    <scope>NUCLEOTIDE SEQUENCE [LARGE SCALE GENOMIC DNA]</scope>
    <source>
        <strain evidence="3 4">ACAM 12</strain>
    </source>
</reference>
<dbReference type="PANTHER" id="PTHR12526:SF608">
    <property type="entry name" value="PELF"/>
    <property type="match status" value="1"/>
</dbReference>
<feature type="domain" description="DUF3492" evidence="2">
    <location>
        <begin position="13"/>
        <end position="293"/>
    </location>
</feature>
<dbReference type="InParanoid" id="A0A1M7IH66"/>
<keyword evidence="3" id="KW-0808">Transferase</keyword>
<dbReference type="EMBL" id="LT670847">
    <property type="protein sequence ID" value="SHM40005.1"/>
    <property type="molecule type" value="Genomic_DNA"/>
</dbReference>
<dbReference type="InterPro" id="IPR022622">
    <property type="entry name" value="DUF3492"/>
</dbReference>
<dbReference type="OrthoDB" id="9772485at2"/>
<organism evidence="3 4">
    <name type="scientific">Vreelandella subglaciescola</name>
    <dbReference type="NCBI Taxonomy" id="29571"/>
    <lineage>
        <taxon>Bacteria</taxon>
        <taxon>Pseudomonadati</taxon>
        <taxon>Pseudomonadota</taxon>
        <taxon>Gammaproteobacteria</taxon>
        <taxon>Oceanospirillales</taxon>
        <taxon>Halomonadaceae</taxon>
        <taxon>Vreelandella</taxon>
    </lineage>
</organism>
<dbReference type="PANTHER" id="PTHR12526">
    <property type="entry name" value="GLYCOSYLTRANSFERASE"/>
    <property type="match status" value="1"/>
</dbReference>
<protein>
    <submittedName>
        <fullName evidence="3">Glycosyltransferase involved in cell wall bisynthesis</fullName>
    </submittedName>
</protein>
<dbReference type="STRING" id="29571.SAMN05878437_2760"/>
<dbReference type="AlphaFoldDB" id="A0A1M7IH66"/>
<dbReference type="NCBIfam" id="NF038011">
    <property type="entry name" value="PelF"/>
    <property type="match status" value="1"/>
</dbReference>
<evidence type="ECO:0000313" key="3">
    <source>
        <dbReference type="EMBL" id="SHM40005.1"/>
    </source>
</evidence>
<evidence type="ECO:0000259" key="2">
    <source>
        <dbReference type="Pfam" id="PF11997"/>
    </source>
</evidence>
<name>A0A1M7IH66_9GAMM</name>
<feature type="domain" description="Glycosyl transferase family 1" evidence="1">
    <location>
        <begin position="317"/>
        <end position="471"/>
    </location>
</feature>
<dbReference type="InterPro" id="IPR001296">
    <property type="entry name" value="Glyco_trans_1"/>
</dbReference>
<gene>
    <name evidence="3" type="ORF">SAMN05878437_2760</name>
</gene>
<dbReference type="Pfam" id="PF00534">
    <property type="entry name" value="Glycos_transf_1"/>
    <property type="match status" value="1"/>
</dbReference>
<dbReference type="RefSeq" id="WP_079554503.1">
    <property type="nucleotide sequence ID" value="NZ_LT670847.1"/>
</dbReference>
<evidence type="ECO:0000259" key="1">
    <source>
        <dbReference type="Pfam" id="PF00534"/>
    </source>
</evidence>
<dbReference type="InterPro" id="IPR047691">
    <property type="entry name" value="PelF-like"/>
</dbReference>
<dbReference type="GO" id="GO:1901135">
    <property type="term" value="P:carbohydrate derivative metabolic process"/>
    <property type="evidence" value="ECO:0007669"/>
    <property type="project" value="UniProtKB-ARBA"/>
</dbReference>
<dbReference type="Gene3D" id="3.40.50.2000">
    <property type="entry name" value="Glycogen Phosphorylase B"/>
    <property type="match status" value="2"/>
</dbReference>
<dbReference type="GO" id="GO:0016757">
    <property type="term" value="F:glycosyltransferase activity"/>
    <property type="evidence" value="ECO:0007669"/>
    <property type="project" value="InterPro"/>
</dbReference>
<evidence type="ECO:0000313" key="4">
    <source>
        <dbReference type="Proteomes" id="UP000190911"/>
    </source>
</evidence>
<proteinExistence type="predicted"/>
<dbReference type="Pfam" id="PF11997">
    <property type="entry name" value="DUF3492"/>
    <property type="match status" value="1"/>
</dbReference>